<dbReference type="EnsemblPlants" id="AET1Gv21001600.6">
    <property type="protein sequence ID" value="AET1Gv21001600.6"/>
    <property type="gene ID" value="AET1Gv21001600"/>
</dbReference>
<evidence type="ECO:0000313" key="3">
    <source>
        <dbReference type="Proteomes" id="UP000015105"/>
    </source>
</evidence>
<proteinExistence type="predicted"/>
<reference evidence="2" key="5">
    <citation type="journal article" date="2021" name="G3 (Bethesda)">
        <title>Aegilops tauschii genome assembly Aet v5.0 features greater sequence contiguity and improved annotation.</title>
        <authorList>
            <person name="Wang L."/>
            <person name="Zhu T."/>
            <person name="Rodriguez J.C."/>
            <person name="Deal K.R."/>
            <person name="Dubcovsky J."/>
            <person name="McGuire P.E."/>
            <person name="Lux T."/>
            <person name="Spannagl M."/>
            <person name="Mayer K.F.X."/>
            <person name="Baldrich P."/>
            <person name="Meyers B.C."/>
            <person name="Huo N."/>
            <person name="Gu Y.Q."/>
            <person name="Zhou H."/>
            <person name="Devos K.M."/>
            <person name="Bennetzen J.L."/>
            <person name="Unver T."/>
            <person name="Budak H."/>
            <person name="Gulick P.J."/>
            <person name="Galiba G."/>
            <person name="Kalapos B."/>
            <person name="Nelson D.R."/>
            <person name="Li P."/>
            <person name="You F.M."/>
            <person name="Luo M.C."/>
            <person name="Dvorak J."/>
        </authorList>
    </citation>
    <scope>NUCLEOTIDE SEQUENCE [LARGE SCALE GENOMIC DNA]</scope>
    <source>
        <strain evidence="2">cv. AL8/78</strain>
    </source>
</reference>
<name>A0A453A1A0_AEGTS</name>
<feature type="region of interest" description="Disordered" evidence="1">
    <location>
        <begin position="53"/>
        <end position="82"/>
    </location>
</feature>
<reference evidence="3" key="1">
    <citation type="journal article" date="2014" name="Science">
        <title>Ancient hybridizations among the ancestral genomes of bread wheat.</title>
        <authorList>
            <consortium name="International Wheat Genome Sequencing Consortium,"/>
            <person name="Marcussen T."/>
            <person name="Sandve S.R."/>
            <person name="Heier L."/>
            <person name="Spannagl M."/>
            <person name="Pfeifer M."/>
            <person name="Jakobsen K.S."/>
            <person name="Wulff B.B."/>
            <person name="Steuernagel B."/>
            <person name="Mayer K.F."/>
            <person name="Olsen O.A."/>
        </authorList>
    </citation>
    <scope>NUCLEOTIDE SEQUENCE [LARGE SCALE GENOMIC DNA]</scope>
    <source>
        <strain evidence="3">cv. AL8/78</strain>
    </source>
</reference>
<reference evidence="2" key="4">
    <citation type="submission" date="2019-03" db="UniProtKB">
        <authorList>
            <consortium name="EnsemblPlants"/>
        </authorList>
    </citation>
    <scope>IDENTIFICATION</scope>
</reference>
<keyword evidence="3" id="KW-1185">Reference proteome</keyword>
<reference evidence="2" key="3">
    <citation type="journal article" date="2017" name="Nature">
        <title>Genome sequence of the progenitor of the wheat D genome Aegilops tauschii.</title>
        <authorList>
            <person name="Luo M.C."/>
            <person name="Gu Y.Q."/>
            <person name="Puiu D."/>
            <person name="Wang H."/>
            <person name="Twardziok S.O."/>
            <person name="Deal K.R."/>
            <person name="Huo N."/>
            <person name="Zhu T."/>
            <person name="Wang L."/>
            <person name="Wang Y."/>
            <person name="McGuire P.E."/>
            <person name="Liu S."/>
            <person name="Long H."/>
            <person name="Ramasamy R.K."/>
            <person name="Rodriguez J.C."/>
            <person name="Van S.L."/>
            <person name="Yuan L."/>
            <person name="Wang Z."/>
            <person name="Xia Z."/>
            <person name="Xiao L."/>
            <person name="Anderson O.D."/>
            <person name="Ouyang S."/>
            <person name="Liang Y."/>
            <person name="Zimin A.V."/>
            <person name="Pertea G."/>
            <person name="Qi P."/>
            <person name="Bennetzen J.L."/>
            <person name="Dai X."/>
            <person name="Dawson M.W."/>
            <person name="Muller H.G."/>
            <person name="Kugler K."/>
            <person name="Rivarola-Duarte L."/>
            <person name="Spannagl M."/>
            <person name="Mayer K.F.X."/>
            <person name="Lu F.H."/>
            <person name="Bevan M.W."/>
            <person name="Leroy P."/>
            <person name="Li P."/>
            <person name="You F.M."/>
            <person name="Sun Q."/>
            <person name="Liu Z."/>
            <person name="Lyons E."/>
            <person name="Wicker T."/>
            <person name="Salzberg S.L."/>
            <person name="Devos K.M."/>
            <person name="Dvorak J."/>
        </authorList>
    </citation>
    <scope>NUCLEOTIDE SEQUENCE [LARGE SCALE GENOMIC DNA]</scope>
    <source>
        <strain evidence="2">cv. AL8/78</strain>
    </source>
</reference>
<reference evidence="3" key="2">
    <citation type="journal article" date="2017" name="Nat. Plants">
        <title>The Aegilops tauschii genome reveals multiple impacts of transposons.</title>
        <authorList>
            <person name="Zhao G."/>
            <person name="Zou C."/>
            <person name="Li K."/>
            <person name="Wang K."/>
            <person name="Li T."/>
            <person name="Gao L."/>
            <person name="Zhang X."/>
            <person name="Wang H."/>
            <person name="Yang Z."/>
            <person name="Liu X."/>
            <person name="Jiang W."/>
            <person name="Mao L."/>
            <person name="Kong X."/>
            <person name="Jiao Y."/>
            <person name="Jia J."/>
        </authorList>
    </citation>
    <scope>NUCLEOTIDE SEQUENCE [LARGE SCALE GENOMIC DNA]</scope>
    <source>
        <strain evidence="3">cv. AL8/78</strain>
    </source>
</reference>
<sequence length="82" mass="8571">PRQSARAVTFSGTAPASPVAKRLGDAEAFLGSAAATRLSLARYWLLSSYSPLSPHTDHGSPATRPLGASSGTARMRTDKATW</sequence>
<dbReference type="Gramene" id="AET1Gv21001600.6">
    <property type="protein sequence ID" value="AET1Gv21001600.6"/>
    <property type="gene ID" value="AET1Gv21001600"/>
</dbReference>
<evidence type="ECO:0000256" key="1">
    <source>
        <dbReference type="SAM" id="MobiDB-lite"/>
    </source>
</evidence>
<protein>
    <submittedName>
        <fullName evidence="2">Uncharacterized protein</fullName>
    </submittedName>
</protein>
<evidence type="ECO:0000313" key="2">
    <source>
        <dbReference type="EnsemblPlants" id="AET1Gv21001600.6"/>
    </source>
</evidence>
<organism evidence="2 3">
    <name type="scientific">Aegilops tauschii subsp. strangulata</name>
    <name type="common">Goatgrass</name>
    <dbReference type="NCBI Taxonomy" id="200361"/>
    <lineage>
        <taxon>Eukaryota</taxon>
        <taxon>Viridiplantae</taxon>
        <taxon>Streptophyta</taxon>
        <taxon>Embryophyta</taxon>
        <taxon>Tracheophyta</taxon>
        <taxon>Spermatophyta</taxon>
        <taxon>Magnoliopsida</taxon>
        <taxon>Liliopsida</taxon>
        <taxon>Poales</taxon>
        <taxon>Poaceae</taxon>
        <taxon>BOP clade</taxon>
        <taxon>Pooideae</taxon>
        <taxon>Triticodae</taxon>
        <taxon>Triticeae</taxon>
        <taxon>Triticinae</taxon>
        <taxon>Aegilops</taxon>
    </lineage>
</organism>
<accession>A0A453A1A0</accession>
<dbReference type="AlphaFoldDB" id="A0A453A1A0"/>
<dbReference type="Proteomes" id="UP000015105">
    <property type="component" value="Chromosome 1D"/>
</dbReference>